<dbReference type="GO" id="GO:0004984">
    <property type="term" value="F:olfactory receptor activity"/>
    <property type="evidence" value="ECO:0007669"/>
    <property type="project" value="TreeGrafter"/>
</dbReference>
<organism evidence="6 7">
    <name type="scientific">Caenorhabditis japonica</name>
    <dbReference type="NCBI Taxonomy" id="281687"/>
    <lineage>
        <taxon>Eukaryota</taxon>
        <taxon>Metazoa</taxon>
        <taxon>Ecdysozoa</taxon>
        <taxon>Nematoda</taxon>
        <taxon>Chromadorea</taxon>
        <taxon>Rhabditida</taxon>
        <taxon>Rhabditina</taxon>
        <taxon>Rhabditomorpha</taxon>
        <taxon>Rhabditoidea</taxon>
        <taxon>Rhabditidae</taxon>
        <taxon>Peloderinae</taxon>
        <taxon>Caenorhabditis</taxon>
    </lineage>
</organism>
<accession>A0A8R1HW46</accession>
<feature type="transmembrane region" description="Helical" evidence="5">
    <location>
        <begin position="243"/>
        <end position="267"/>
    </location>
</feature>
<feature type="transmembrane region" description="Helical" evidence="5">
    <location>
        <begin position="111"/>
        <end position="133"/>
    </location>
</feature>
<evidence type="ECO:0000313" key="6">
    <source>
        <dbReference type="EnsemblMetazoa" id="CJA13519.1"/>
    </source>
</evidence>
<dbReference type="PANTHER" id="PTHR31357:SF2">
    <property type="entry name" value="SERPENTINE RECEPTOR CLASS ALPHA-32"/>
    <property type="match status" value="1"/>
</dbReference>
<evidence type="ECO:0000256" key="4">
    <source>
        <dbReference type="ARBA" id="ARBA00023136"/>
    </source>
</evidence>
<keyword evidence="2 5" id="KW-0812">Transmembrane</keyword>
<reference evidence="7" key="1">
    <citation type="submission" date="2010-08" db="EMBL/GenBank/DDBJ databases">
        <authorList>
            <consortium name="Caenorhabditis japonica Sequencing Consortium"/>
            <person name="Wilson R.K."/>
        </authorList>
    </citation>
    <scope>NUCLEOTIDE SEQUENCE [LARGE SCALE GENOMIC DNA]</scope>
    <source>
        <strain evidence="7">DF5081</strain>
    </source>
</reference>
<comment type="subcellular location">
    <subcellularLocation>
        <location evidence="1">Membrane</location>
        <topology evidence="1">Multi-pass membrane protein</topology>
    </subcellularLocation>
</comment>
<name>A0A8R1HW46_CAEJA</name>
<dbReference type="Proteomes" id="UP000005237">
    <property type="component" value="Unassembled WGS sequence"/>
</dbReference>
<dbReference type="InterPro" id="IPR000344">
    <property type="entry name" value="7TM_GPCR_serpentine_rcpt_Sra"/>
</dbReference>
<evidence type="ECO:0000256" key="5">
    <source>
        <dbReference type="SAM" id="Phobius"/>
    </source>
</evidence>
<keyword evidence="3 5" id="KW-1133">Transmembrane helix</keyword>
<dbReference type="PRINTS" id="PR00697">
    <property type="entry name" value="TMPROTEINSRA"/>
</dbReference>
<dbReference type="AlphaFoldDB" id="A0A8R1HW46"/>
<sequence length="344" mass="39633">MEEIFGYGESEPIQVSVEYIINLRTSTVFRAYVIYIDIISVLALLISVYTAHQLIKKQVFSRSITHLLVASLIYGLLHNISYTSIETWSLYRSFAYPNNASAMMFTSQECFVQHVFNSCVRFLFLAAELALNVDRIIVIMFRRFSQCYPSLRGEVLNFLAVVISFALGCILHLDGPRSGVMTTSCFRETDITINLETTNLTSYTVLAFGCALLDLSMMWHTWNDRKKSEYDLKSKYLKIEQHFSLLAVSLNSLVQLFVTTTYTISMYVLAKVSAQDPERGNANLLRWFYTTPYSTLLAPIILSLFINWIGRRRTRQISRVTRESITQDSYFNQLYTVWKIPSQP</sequence>
<evidence type="ECO:0000256" key="3">
    <source>
        <dbReference type="ARBA" id="ARBA00022989"/>
    </source>
</evidence>
<evidence type="ECO:0000313" key="7">
    <source>
        <dbReference type="Proteomes" id="UP000005237"/>
    </source>
</evidence>
<evidence type="ECO:0000256" key="1">
    <source>
        <dbReference type="ARBA" id="ARBA00004141"/>
    </source>
</evidence>
<keyword evidence="7" id="KW-1185">Reference proteome</keyword>
<feature type="transmembrane region" description="Helical" evidence="5">
    <location>
        <begin position="154"/>
        <end position="173"/>
    </location>
</feature>
<dbReference type="GO" id="GO:0004930">
    <property type="term" value="F:G protein-coupled receptor activity"/>
    <property type="evidence" value="ECO:0007669"/>
    <property type="project" value="InterPro"/>
</dbReference>
<dbReference type="EnsemblMetazoa" id="CJA13519.1">
    <property type="protein sequence ID" value="CJA13519.1"/>
    <property type="gene ID" value="WBGene00132723"/>
</dbReference>
<feature type="transmembrane region" description="Helical" evidence="5">
    <location>
        <begin position="203"/>
        <end position="222"/>
    </location>
</feature>
<dbReference type="GO" id="GO:0016020">
    <property type="term" value="C:membrane"/>
    <property type="evidence" value="ECO:0007669"/>
    <property type="project" value="UniProtKB-SubCell"/>
</dbReference>
<proteinExistence type="predicted"/>
<reference evidence="6" key="2">
    <citation type="submission" date="2022-06" db="UniProtKB">
        <authorList>
            <consortium name="EnsemblMetazoa"/>
        </authorList>
    </citation>
    <scope>IDENTIFICATION</scope>
    <source>
        <strain evidence="6">DF5081</strain>
    </source>
</reference>
<evidence type="ECO:0000256" key="2">
    <source>
        <dbReference type="ARBA" id="ARBA00022692"/>
    </source>
</evidence>
<protein>
    <submittedName>
        <fullName evidence="6">Uncharacterized protein</fullName>
    </submittedName>
</protein>
<dbReference type="InterPro" id="IPR051080">
    <property type="entry name" value="Nematode_rcpt-like_serp_alpha"/>
</dbReference>
<dbReference type="PANTHER" id="PTHR31357">
    <property type="entry name" value="SERPENTINE RECEPTOR CLASS ALPHA-10"/>
    <property type="match status" value="1"/>
</dbReference>
<feature type="transmembrane region" description="Helical" evidence="5">
    <location>
        <begin position="67"/>
        <end position="91"/>
    </location>
</feature>
<feature type="transmembrane region" description="Helical" evidence="5">
    <location>
        <begin position="287"/>
        <end position="309"/>
    </location>
</feature>
<feature type="transmembrane region" description="Helical" evidence="5">
    <location>
        <begin position="32"/>
        <end position="55"/>
    </location>
</feature>
<keyword evidence="4 5" id="KW-0472">Membrane</keyword>
<dbReference type="Pfam" id="PF02117">
    <property type="entry name" value="7TM_GPCR_Sra"/>
    <property type="match status" value="1"/>
</dbReference>